<keyword evidence="2" id="KW-0472">Membrane</keyword>
<gene>
    <name evidence="3" type="ORF">BAAM0483_05350</name>
</gene>
<accession>A0AB34T8N5</accession>
<keyword evidence="2" id="KW-0812">Transmembrane</keyword>
<comment type="caution">
    <text evidence="3">The sequence shown here is derived from an EMBL/GenBank/DDBJ whole genome shotgun (WGS) entry which is preliminary data.</text>
</comment>
<keyword evidence="2" id="KW-1133">Transmembrane helix</keyword>
<dbReference type="RefSeq" id="WP_052826384.1">
    <property type="nucleotide sequence ID" value="NZ_AWFK01000008.1"/>
</dbReference>
<feature type="region of interest" description="Disordered" evidence="1">
    <location>
        <begin position="37"/>
        <end position="58"/>
    </location>
</feature>
<dbReference type="AlphaFoldDB" id="A0AB34T8N5"/>
<name>A0AB34T8N5_9BIFI</name>
<organism evidence="3 4">
    <name type="scientific">Bifidobacterium animalis subsp. animalis MCC 0483</name>
    <dbReference type="NCBI Taxonomy" id="1365955"/>
    <lineage>
        <taxon>Bacteria</taxon>
        <taxon>Bacillati</taxon>
        <taxon>Actinomycetota</taxon>
        <taxon>Actinomycetes</taxon>
        <taxon>Bifidobacteriales</taxon>
        <taxon>Bifidobacteriaceae</taxon>
        <taxon>Bifidobacterium</taxon>
    </lineage>
</organism>
<evidence type="ECO:0000256" key="1">
    <source>
        <dbReference type="SAM" id="MobiDB-lite"/>
    </source>
</evidence>
<reference evidence="3 4" key="1">
    <citation type="journal article" date="2015" name="Int J Genomics">
        <title>Comparative Genomics Revealed Genetic Diversity and Species/Strain-Level Differences in Carbohydrate Metabolism of Three Probiotic Bifidobacterial Species.</title>
        <authorList>
            <person name="Odamaki T."/>
            <person name="Horigome A."/>
            <person name="Sugahara H."/>
            <person name="Hashikura N."/>
            <person name="Minami J."/>
            <person name="Xiao J.Z."/>
            <person name="Abe F."/>
        </authorList>
    </citation>
    <scope>NUCLEOTIDE SEQUENCE [LARGE SCALE GENOMIC DNA]</scope>
    <source>
        <strain evidence="3 4">MCC 0483</strain>
    </source>
</reference>
<evidence type="ECO:0000313" key="3">
    <source>
        <dbReference type="EMBL" id="KOA49572.1"/>
    </source>
</evidence>
<feature type="transmembrane region" description="Helical" evidence="2">
    <location>
        <begin position="9"/>
        <end position="28"/>
    </location>
</feature>
<protein>
    <recommendedName>
        <fullName evidence="5">Hemagglutinin</fullName>
    </recommendedName>
</protein>
<evidence type="ECO:0000256" key="2">
    <source>
        <dbReference type="SAM" id="Phobius"/>
    </source>
</evidence>
<feature type="compositionally biased region" description="Low complexity" evidence="1">
    <location>
        <begin position="37"/>
        <end position="50"/>
    </location>
</feature>
<dbReference type="EMBL" id="AWFK01000008">
    <property type="protein sequence ID" value="KOA49572.1"/>
    <property type="molecule type" value="Genomic_DNA"/>
</dbReference>
<dbReference type="Proteomes" id="UP000037239">
    <property type="component" value="Unassembled WGS sequence"/>
</dbReference>
<proteinExistence type="predicted"/>
<evidence type="ECO:0008006" key="5">
    <source>
        <dbReference type="Google" id="ProtNLM"/>
    </source>
</evidence>
<sequence length="302" mass="33413">MRNTDHKTIITTTIITLLVIVATILIMVHNKPAGQTQAQPAATSTHTASPTPTPTLNPQQLADTAIRFEQQARNWGTDPNLNLDQVKTMDQAVFLGQTRMPDPTMPDMSRLTVLHPADGQGPDGLSPACREDETSAICNTYQTAGAWWRQQAWATGTRWVDGPHVTINGNTAQVTGQVRSMLIQPGDSFHSTDYWAITPAWQTNTINDTLTFTRDGRISGFTPHGANHWWVNPWYTTWDDSMANSMATSERVAIPVKGRPTMNLYPSTDVMRAPQTQADLDGIVDWRLWNGICLASCNSKPF</sequence>
<evidence type="ECO:0000313" key="4">
    <source>
        <dbReference type="Proteomes" id="UP000037239"/>
    </source>
</evidence>